<gene>
    <name evidence="2" type="ORF">VOF76_18255</name>
</gene>
<dbReference type="RefSeq" id="WP_326287341.1">
    <property type="nucleotide sequence ID" value="NZ_JAYMCU010000037.1"/>
</dbReference>
<reference evidence="2 3" key="1">
    <citation type="submission" date="2024-01" db="EMBL/GenBank/DDBJ databases">
        <title>Comparative Genomics of Leclercia adecarboxylata Strains Isolated from Several Sources.</title>
        <authorList>
            <person name="Yescas-Zazueta V."/>
            <person name="Balbuena-Alonso M.G."/>
            <person name="Valencia D."/>
            <person name="Mendez-Pfeiffer P.A."/>
            <person name="Ballesteros-Monrreal M.G."/>
            <person name="Rocha-Gracia R.D.C."/>
            <person name="Barrios-Villa E."/>
        </authorList>
    </citation>
    <scope>NUCLEOTIDE SEQUENCE [LARGE SCALE GENOMIC DNA]</scope>
    <source>
        <strain evidence="2 3">33MEM</strain>
    </source>
</reference>
<protein>
    <submittedName>
        <fullName evidence="2">Uncharacterized protein</fullName>
    </submittedName>
</protein>
<comment type="caution">
    <text evidence="2">The sequence shown here is derived from an EMBL/GenBank/DDBJ whole genome shotgun (WGS) entry which is preliminary data.</text>
</comment>
<feature type="region of interest" description="Disordered" evidence="1">
    <location>
        <begin position="201"/>
        <end position="245"/>
    </location>
</feature>
<proteinExistence type="predicted"/>
<organism evidence="2 3">
    <name type="scientific">Leclercia adecarboxylata</name>
    <dbReference type="NCBI Taxonomy" id="83655"/>
    <lineage>
        <taxon>Bacteria</taxon>
        <taxon>Pseudomonadati</taxon>
        <taxon>Pseudomonadota</taxon>
        <taxon>Gammaproteobacteria</taxon>
        <taxon>Enterobacterales</taxon>
        <taxon>Enterobacteriaceae</taxon>
        <taxon>Leclercia</taxon>
    </lineage>
</organism>
<evidence type="ECO:0000256" key="1">
    <source>
        <dbReference type="SAM" id="MobiDB-lite"/>
    </source>
</evidence>
<feature type="compositionally biased region" description="Acidic residues" evidence="1">
    <location>
        <begin position="228"/>
        <end position="245"/>
    </location>
</feature>
<keyword evidence="3" id="KW-1185">Reference proteome</keyword>
<accession>A0ABU6I942</accession>
<evidence type="ECO:0000313" key="3">
    <source>
        <dbReference type="Proteomes" id="UP001357437"/>
    </source>
</evidence>
<sequence>MTMYRKQNQILKKIAEDYSSEPWVDEEGQPMPRDQVEAQAIFGTSQRMTELESAIARHKLGLMKLELDRQKQALDARKQALAEWNRHPMPLAERIERTRAIMQHRVDNELSALETARLFDLEHLEYPPSLHAEMLKEVSWIEPTADKEGGVTDEELEAESRAYREQQQRVREEWLPARNEEITAIIANEAAHQAGELLQEDDFTGTDDAGGEGVLVGDDVDAWNPDDALPDEDDADPNAEPEETW</sequence>
<dbReference type="EMBL" id="JAYMCU010000037">
    <property type="protein sequence ID" value="MEC3938108.1"/>
    <property type="molecule type" value="Genomic_DNA"/>
</dbReference>
<name>A0ABU6I942_9ENTR</name>
<dbReference type="Proteomes" id="UP001357437">
    <property type="component" value="Unassembled WGS sequence"/>
</dbReference>
<evidence type="ECO:0000313" key="2">
    <source>
        <dbReference type="EMBL" id="MEC3938108.1"/>
    </source>
</evidence>